<dbReference type="PANTHER" id="PTHR33050:SF7">
    <property type="entry name" value="RIBONUCLEASE H"/>
    <property type="match status" value="1"/>
</dbReference>
<comment type="caution">
    <text evidence="2">The sequence shown here is derived from an EMBL/GenBank/DDBJ whole genome shotgun (WGS) entry which is preliminary data.</text>
</comment>
<dbReference type="SUPFAM" id="SSF56672">
    <property type="entry name" value="DNA/RNA polymerases"/>
    <property type="match status" value="1"/>
</dbReference>
<dbReference type="PANTHER" id="PTHR33050">
    <property type="entry name" value="REVERSE TRANSCRIPTASE DOMAIN-CONTAINING PROTEIN"/>
    <property type="match status" value="1"/>
</dbReference>
<dbReference type="EMBL" id="CAJVQB010010203">
    <property type="protein sequence ID" value="CAG8737639.1"/>
    <property type="molecule type" value="Genomic_DNA"/>
</dbReference>
<dbReference type="InterPro" id="IPR052055">
    <property type="entry name" value="Hepadnavirus_pol/RT"/>
</dbReference>
<gene>
    <name evidence="2" type="ORF">GMARGA_LOCUS15038</name>
</gene>
<dbReference type="Pfam" id="PF00078">
    <property type="entry name" value="RVT_1"/>
    <property type="match status" value="1"/>
</dbReference>
<evidence type="ECO:0000313" key="3">
    <source>
        <dbReference type="Proteomes" id="UP000789901"/>
    </source>
</evidence>
<dbReference type="InterPro" id="IPR043128">
    <property type="entry name" value="Rev_trsase/Diguanyl_cyclase"/>
</dbReference>
<sequence length="473" mass="54953">MTQETKNQLTKNDRDVLQVSDDECNLIAKYGTTFTPTGEMEKLLTKIYKDNKLPTKQDRKYYRRFQEIRLSNKELFRKMRKEAKDTNKILQRVLYHTSLVLRPLDCSIRALYQTKPNAENKQDLEVKHKQEQAIKCINLAYQTKPKMETLFDNKLTEIIKAKNEKTKFFNNALWQKNKRKTFSPDTEYVPLQDMEILNIEIKKLVAQGMITEIPLNQPKGIHKDTTEARKFMTRIDIKSAFHHVPLTPTSRAFFAFDFCHTRYAFMALPFGLTTSSQIFTKILKPVIEDARILWLYNQQEKVATGTESKKYLEKMQKGKCHERDLGTQISCPSGKTECNYGDNFSSKTILKKKQATTGPLDKEPRELKQKKTGMGCSLKGSNSFWVLGEPSPSGLYKHVETQSCKECTEEMEPYSESDNINLDREDLNNMSIQTSEINSEHIPGHLNVQADQASRMKTDQHNWMITREIFNQI</sequence>
<dbReference type="Proteomes" id="UP000789901">
    <property type="component" value="Unassembled WGS sequence"/>
</dbReference>
<keyword evidence="3" id="KW-1185">Reference proteome</keyword>
<organism evidence="2 3">
    <name type="scientific">Gigaspora margarita</name>
    <dbReference type="NCBI Taxonomy" id="4874"/>
    <lineage>
        <taxon>Eukaryota</taxon>
        <taxon>Fungi</taxon>
        <taxon>Fungi incertae sedis</taxon>
        <taxon>Mucoromycota</taxon>
        <taxon>Glomeromycotina</taxon>
        <taxon>Glomeromycetes</taxon>
        <taxon>Diversisporales</taxon>
        <taxon>Gigasporaceae</taxon>
        <taxon>Gigaspora</taxon>
    </lineage>
</organism>
<proteinExistence type="predicted"/>
<protein>
    <submittedName>
        <fullName evidence="2">29022_t:CDS:1</fullName>
    </submittedName>
</protein>
<dbReference type="InterPro" id="IPR000477">
    <property type="entry name" value="RT_dom"/>
</dbReference>
<evidence type="ECO:0000313" key="2">
    <source>
        <dbReference type="EMBL" id="CAG8737639.1"/>
    </source>
</evidence>
<dbReference type="Gene3D" id="3.30.70.270">
    <property type="match status" value="1"/>
</dbReference>
<reference evidence="2 3" key="1">
    <citation type="submission" date="2021-06" db="EMBL/GenBank/DDBJ databases">
        <authorList>
            <person name="Kallberg Y."/>
            <person name="Tangrot J."/>
            <person name="Rosling A."/>
        </authorList>
    </citation>
    <scope>NUCLEOTIDE SEQUENCE [LARGE SCALE GENOMIC DNA]</scope>
    <source>
        <strain evidence="2 3">120-4 pot B 10/14</strain>
    </source>
</reference>
<dbReference type="Gene3D" id="3.10.10.10">
    <property type="entry name" value="HIV Type 1 Reverse Transcriptase, subunit A, domain 1"/>
    <property type="match status" value="1"/>
</dbReference>
<evidence type="ECO:0000259" key="1">
    <source>
        <dbReference type="Pfam" id="PF00078"/>
    </source>
</evidence>
<name>A0ABN7V6N6_GIGMA</name>
<accession>A0ABN7V6N6</accession>
<feature type="domain" description="Reverse transcriptase" evidence="1">
    <location>
        <begin position="218"/>
        <end position="291"/>
    </location>
</feature>
<dbReference type="InterPro" id="IPR043502">
    <property type="entry name" value="DNA/RNA_pol_sf"/>
</dbReference>